<name>A0AB34J784_PRYPA</name>
<sequence length="135" mass="14376">MRSVALPLLVACFLCPPCEAIDMKWTPNGEGPAPFSTKARQQMGMDPGAFAGQTAVAPKSGMLGFSLGMLLSIYLANNWKVVMAVQALVQSLIAPLISSVNSRRAAAASASERLQLESARKARLERLKATQGKED</sequence>
<dbReference type="AlphaFoldDB" id="A0AB34J784"/>
<evidence type="ECO:0000313" key="3">
    <source>
        <dbReference type="Proteomes" id="UP001515480"/>
    </source>
</evidence>
<feature type="chain" id="PRO_5044293711" description="ER membrane protein complex subunit 4" evidence="1">
    <location>
        <begin position="21"/>
        <end position="135"/>
    </location>
</feature>
<comment type="caution">
    <text evidence="2">The sequence shown here is derived from an EMBL/GenBank/DDBJ whole genome shotgun (WGS) entry which is preliminary data.</text>
</comment>
<evidence type="ECO:0008006" key="4">
    <source>
        <dbReference type="Google" id="ProtNLM"/>
    </source>
</evidence>
<protein>
    <recommendedName>
        <fullName evidence="4">ER membrane protein complex subunit 4</fullName>
    </recommendedName>
</protein>
<proteinExistence type="predicted"/>
<gene>
    <name evidence="2" type="ORF">AB1Y20_003659</name>
</gene>
<accession>A0AB34J784</accession>
<feature type="signal peptide" evidence="1">
    <location>
        <begin position="1"/>
        <end position="20"/>
    </location>
</feature>
<evidence type="ECO:0000313" key="2">
    <source>
        <dbReference type="EMBL" id="KAL1514565.1"/>
    </source>
</evidence>
<evidence type="ECO:0000256" key="1">
    <source>
        <dbReference type="SAM" id="SignalP"/>
    </source>
</evidence>
<keyword evidence="1" id="KW-0732">Signal</keyword>
<reference evidence="2 3" key="1">
    <citation type="journal article" date="2024" name="Science">
        <title>Giant polyketide synthase enzymes in the biosynthesis of giant marine polyether toxins.</title>
        <authorList>
            <person name="Fallon T.R."/>
            <person name="Shende V.V."/>
            <person name="Wierzbicki I.H."/>
            <person name="Pendleton A.L."/>
            <person name="Watervoot N.F."/>
            <person name="Auber R.P."/>
            <person name="Gonzalez D.J."/>
            <person name="Wisecaver J.H."/>
            <person name="Moore B.S."/>
        </authorList>
    </citation>
    <scope>NUCLEOTIDE SEQUENCE [LARGE SCALE GENOMIC DNA]</scope>
    <source>
        <strain evidence="2 3">12B1</strain>
    </source>
</reference>
<keyword evidence="3" id="KW-1185">Reference proteome</keyword>
<dbReference type="EMBL" id="JBGBPQ010000012">
    <property type="protein sequence ID" value="KAL1514565.1"/>
    <property type="molecule type" value="Genomic_DNA"/>
</dbReference>
<organism evidence="2 3">
    <name type="scientific">Prymnesium parvum</name>
    <name type="common">Toxic golden alga</name>
    <dbReference type="NCBI Taxonomy" id="97485"/>
    <lineage>
        <taxon>Eukaryota</taxon>
        <taxon>Haptista</taxon>
        <taxon>Haptophyta</taxon>
        <taxon>Prymnesiophyceae</taxon>
        <taxon>Prymnesiales</taxon>
        <taxon>Prymnesiaceae</taxon>
        <taxon>Prymnesium</taxon>
    </lineage>
</organism>
<dbReference type="Proteomes" id="UP001515480">
    <property type="component" value="Unassembled WGS sequence"/>
</dbReference>